<feature type="compositionally biased region" description="Basic and acidic residues" evidence="1">
    <location>
        <begin position="10"/>
        <end position="20"/>
    </location>
</feature>
<gene>
    <name evidence="2" type="ORF">RDWZM_008300</name>
</gene>
<organism evidence="2 3">
    <name type="scientific">Blomia tropicalis</name>
    <name type="common">Mite</name>
    <dbReference type="NCBI Taxonomy" id="40697"/>
    <lineage>
        <taxon>Eukaryota</taxon>
        <taxon>Metazoa</taxon>
        <taxon>Ecdysozoa</taxon>
        <taxon>Arthropoda</taxon>
        <taxon>Chelicerata</taxon>
        <taxon>Arachnida</taxon>
        <taxon>Acari</taxon>
        <taxon>Acariformes</taxon>
        <taxon>Sarcoptiformes</taxon>
        <taxon>Astigmata</taxon>
        <taxon>Glycyphagoidea</taxon>
        <taxon>Echimyopodidae</taxon>
        <taxon>Blomia</taxon>
    </lineage>
</organism>
<accession>A0A9Q0LZ33</accession>
<feature type="region of interest" description="Disordered" evidence="1">
    <location>
        <begin position="221"/>
        <end position="261"/>
    </location>
</feature>
<feature type="region of interest" description="Disordered" evidence="1">
    <location>
        <begin position="320"/>
        <end position="358"/>
    </location>
</feature>
<feature type="compositionally biased region" description="Polar residues" evidence="1">
    <location>
        <begin position="250"/>
        <end position="261"/>
    </location>
</feature>
<feature type="region of interest" description="Disordered" evidence="1">
    <location>
        <begin position="1"/>
        <end position="25"/>
    </location>
</feature>
<sequence>MPESYTITSEKTDEERSRSDQEEETTYLYNEKSVYQQHAPLPSIEMKSPKQIESKQSSIEPKHYAVVGLFVPSPAPKLSLGGNEVIKVGASIIDPSLVASLVPRGKIEPQNGPPEGSLLVSNINSSVLIDLRDEQDSSHTPIFHQPSPLSRSRNEDRTELCKQIDEKKPVKIFKSNERFKLGLMEAPSGTKMEPKNKRSMKRRTNTAGKMKSIENVIPARRSSKGKLTRSSSNIVGRKCKKSTRKDQTIKRSPTNQTFSQANNNNTQKLQWRAMYKSQPKLLSNEITRSSMKTSDLKISVKSKLASNEITRPLSRMNDLKISVRNTSRPKIQRKSPVINSRHIDSDDDQYGTCNESEK</sequence>
<dbReference type="EMBL" id="JAPWDV010000003">
    <property type="protein sequence ID" value="KAJ6217143.1"/>
    <property type="molecule type" value="Genomic_DNA"/>
</dbReference>
<protein>
    <submittedName>
        <fullName evidence="2">Uncharacterized protein</fullName>
    </submittedName>
</protein>
<keyword evidence="3" id="KW-1185">Reference proteome</keyword>
<name>A0A9Q0LZ33_BLOTA</name>
<evidence type="ECO:0000313" key="3">
    <source>
        <dbReference type="Proteomes" id="UP001142055"/>
    </source>
</evidence>
<evidence type="ECO:0000313" key="2">
    <source>
        <dbReference type="EMBL" id="KAJ6217143.1"/>
    </source>
</evidence>
<proteinExistence type="predicted"/>
<comment type="caution">
    <text evidence="2">The sequence shown here is derived from an EMBL/GenBank/DDBJ whole genome shotgun (WGS) entry which is preliminary data.</text>
</comment>
<reference evidence="2" key="1">
    <citation type="submission" date="2022-12" db="EMBL/GenBank/DDBJ databases">
        <title>Genome assemblies of Blomia tropicalis.</title>
        <authorList>
            <person name="Cui Y."/>
        </authorList>
    </citation>
    <scope>NUCLEOTIDE SEQUENCE</scope>
    <source>
        <tissue evidence="2">Adult mites</tissue>
    </source>
</reference>
<dbReference type="AlphaFoldDB" id="A0A9Q0LZ33"/>
<dbReference type="Proteomes" id="UP001142055">
    <property type="component" value="Chromosome 3"/>
</dbReference>
<evidence type="ECO:0000256" key="1">
    <source>
        <dbReference type="SAM" id="MobiDB-lite"/>
    </source>
</evidence>